<dbReference type="InParanoid" id="K5WN53"/>
<dbReference type="HOGENOM" id="CLU_2923399_0_0_1"/>
<dbReference type="KEGG" id="pco:PHACADRAFT_262073"/>
<organism evidence="2 3">
    <name type="scientific">Phanerochaete carnosa (strain HHB-10118-sp)</name>
    <name type="common">White-rot fungus</name>
    <name type="synonym">Peniophora carnosa</name>
    <dbReference type="NCBI Taxonomy" id="650164"/>
    <lineage>
        <taxon>Eukaryota</taxon>
        <taxon>Fungi</taxon>
        <taxon>Dikarya</taxon>
        <taxon>Basidiomycota</taxon>
        <taxon>Agaricomycotina</taxon>
        <taxon>Agaricomycetes</taxon>
        <taxon>Polyporales</taxon>
        <taxon>Phanerochaetaceae</taxon>
        <taxon>Phanerochaete</taxon>
    </lineage>
</organism>
<dbReference type="RefSeq" id="XP_007399551.1">
    <property type="nucleotide sequence ID" value="XM_007399489.1"/>
</dbReference>
<accession>K5WN53</accession>
<evidence type="ECO:0000256" key="1">
    <source>
        <dbReference type="SAM" id="MobiDB-lite"/>
    </source>
</evidence>
<dbReference type="OrthoDB" id="3224585at2759"/>
<protein>
    <submittedName>
        <fullName evidence="2">Uncharacterized protein</fullName>
    </submittedName>
</protein>
<dbReference type="EMBL" id="JH930476">
    <property type="protein sequence ID" value="EKM51752.1"/>
    <property type="molecule type" value="Genomic_DNA"/>
</dbReference>
<evidence type="ECO:0000313" key="2">
    <source>
        <dbReference type="EMBL" id="EKM51752.1"/>
    </source>
</evidence>
<gene>
    <name evidence="2" type="ORF">PHACADRAFT_262073</name>
</gene>
<keyword evidence="3" id="KW-1185">Reference proteome</keyword>
<name>K5WN53_PHACS</name>
<dbReference type="Proteomes" id="UP000008370">
    <property type="component" value="Unassembled WGS sequence"/>
</dbReference>
<reference evidence="2 3" key="1">
    <citation type="journal article" date="2012" name="BMC Genomics">
        <title>Comparative genomics of the white-rot fungi, Phanerochaete carnosa and P. chrysosporium, to elucidate the genetic basis of the distinct wood types they colonize.</title>
        <authorList>
            <person name="Suzuki H."/>
            <person name="MacDonald J."/>
            <person name="Syed K."/>
            <person name="Salamov A."/>
            <person name="Hori C."/>
            <person name="Aerts A."/>
            <person name="Henrissat B."/>
            <person name="Wiebenga A."/>
            <person name="vanKuyk P.A."/>
            <person name="Barry K."/>
            <person name="Lindquist E."/>
            <person name="LaButti K."/>
            <person name="Lapidus A."/>
            <person name="Lucas S."/>
            <person name="Coutinho P."/>
            <person name="Gong Y."/>
            <person name="Samejima M."/>
            <person name="Mahadevan R."/>
            <person name="Abou-Zaid M."/>
            <person name="de Vries R.P."/>
            <person name="Igarashi K."/>
            <person name="Yadav J.S."/>
            <person name="Grigoriev I.V."/>
            <person name="Master E.R."/>
        </authorList>
    </citation>
    <scope>NUCLEOTIDE SEQUENCE [LARGE SCALE GENOMIC DNA]</scope>
    <source>
        <strain evidence="2 3">HHB-10118-sp</strain>
    </source>
</reference>
<evidence type="ECO:0000313" key="3">
    <source>
        <dbReference type="Proteomes" id="UP000008370"/>
    </source>
</evidence>
<sequence>MAGNIQRNELRGDSGVTVTDSSQTFKKPYQTVGRPAVVENLNDQYVRDPPQVRCCRVYSRV</sequence>
<dbReference type="GeneID" id="18918173"/>
<feature type="region of interest" description="Disordered" evidence="1">
    <location>
        <begin position="1"/>
        <end position="28"/>
    </location>
</feature>
<dbReference type="AlphaFoldDB" id="K5WN53"/>
<feature type="compositionally biased region" description="Polar residues" evidence="1">
    <location>
        <begin position="16"/>
        <end position="25"/>
    </location>
</feature>
<proteinExistence type="predicted"/>